<dbReference type="PANTHER" id="PTHR43489:SF6">
    <property type="entry name" value="HYDROXYPYRUVATE ISOMERASE-RELATED"/>
    <property type="match status" value="1"/>
</dbReference>
<dbReference type="PANTHER" id="PTHR43489">
    <property type="entry name" value="ISOMERASE"/>
    <property type="match status" value="1"/>
</dbReference>
<reference evidence="4 5" key="1">
    <citation type="submission" date="2019-05" db="EMBL/GenBank/DDBJ databases">
        <title>Roseovarius bejariae sp. nov., a moderately halophylic bacterium isolated from a saline soil in Rambla Salada (Murcia).</title>
        <authorList>
            <person name="Castro D.J."/>
            <person name="Gomez-Altuve A."/>
            <person name="Reina J.C."/>
            <person name="Rodriguez M."/>
            <person name="Sampedro I."/>
            <person name="Llamas I."/>
            <person name="Martinez-Checa F."/>
        </authorList>
    </citation>
    <scope>NUCLEOTIDE SEQUENCE [LARGE SCALE GENOMIC DNA]</scope>
    <source>
        <strain evidence="4 5">A21</strain>
    </source>
</reference>
<keyword evidence="5" id="KW-1185">Reference proteome</keyword>
<feature type="active site" description="Proton donor/acceptor" evidence="2">
    <location>
        <position position="135"/>
    </location>
</feature>
<dbReference type="InterPro" id="IPR036237">
    <property type="entry name" value="Xyl_isomerase-like_sf"/>
</dbReference>
<dbReference type="Pfam" id="PF01261">
    <property type="entry name" value="AP_endonuc_2"/>
    <property type="match status" value="1"/>
</dbReference>
<dbReference type="InterPro" id="IPR013022">
    <property type="entry name" value="Xyl_isomerase-like_TIM-brl"/>
</dbReference>
<evidence type="ECO:0000256" key="1">
    <source>
        <dbReference type="ARBA" id="ARBA00023235"/>
    </source>
</evidence>
<dbReference type="PIRSF" id="PIRSF006241">
    <property type="entry name" value="HyI"/>
    <property type="match status" value="1"/>
</dbReference>
<organism evidence="4 5">
    <name type="scientific">Roseovarius bejariae</name>
    <dbReference type="NCBI Taxonomy" id="2576383"/>
    <lineage>
        <taxon>Bacteria</taxon>
        <taxon>Pseudomonadati</taxon>
        <taxon>Pseudomonadota</taxon>
        <taxon>Alphaproteobacteria</taxon>
        <taxon>Rhodobacterales</taxon>
        <taxon>Roseobacteraceae</taxon>
        <taxon>Roseovarius</taxon>
    </lineage>
</organism>
<comment type="caution">
    <text evidence="4">The sequence shown here is derived from an EMBL/GenBank/DDBJ whole genome shotgun (WGS) entry which is preliminary data.</text>
</comment>
<gene>
    <name evidence="4" type="ORF">FDP25_08150</name>
</gene>
<keyword evidence="1" id="KW-0413">Isomerase</keyword>
<evidence type="ECO:0000259" key="3">
    <source>
        <dbReference type="Pfam" id="PF01261"/>
    </source>
</evidence>
<evidence type="ECO:0000313" key="5">
    <source>
        <dbReference type="Proteomes" id="UP000564704"/>
    </source>
</evidence>
<feature type="active site" description="Proton donor/acceptor" evidence="2">
    <location>
        <position position="232"/>
    </location>
</feature>
<dbReference type="SUPFAM" id="SSF51658">
    <property type="entry name" value="Xylose isomerase-like"/>
    <property type="match status" value="1"/>
</dbReference>
<dbReference type="EMBL" id="SZWE01000001">
    <property type="protein sequence ID" value="MRU15397.1"/>
    <property type="molecule type" value="Genomic_DNA"/>
</dbReference>
<dbReference type="InterPro" id="IPR050417">
    <property type="entry name" value="Sugar_Epim/Isomerase"/>
</dbReference>
<dbReference type="Proteomes" id="UP000564704">
    <property type="component" value="Unassembled WGS sequence"/>
</dbReference>
<dbReference type="RefSeq" id="WP_343031991.1">
    <property type="nucleotide sequence ID" value="NZ_SZWE01000001.1"/>
</dbReference>
<evidence type="ECO:0000313" key="4">
    <source>
        <dbReference type="EMBL" id="MRU15397.1"/>
    </source>
</evidence>
<name>A0A844CKX4_9RHOB</name>
<feature type="domain" description="Xylose isomerase-like TIM barrel" evidence="3">
    <location>
        <begin position="23"/>
        <end position="246"/>
    </location>
</feature>
<dbReference type="InterPro" id="IPR026040">
    <property type="entry name" value="HyI-like"/>
</dbReference>
<evidence type="ECO:0000256" key="2">
    <source>
        <dbReference type="PIRSR" id="PIRSR006241-50"/>
    </source>
</evidence>
<dbReference type="GO" id="GO:0008903">
    <property type="term" value="F:hydroxypyruvate isomerase activity"/>
    <property type="evidence" value="ECO:0007669"/>
    <property type="project" value="TreeGrafter"/>
</dbReference>
<dbReference type="GO" id="GO:0046487">
    <property type="term" value="P:glyoxylate metabolic process"/>
    <property type="evidence" value="ECO:0007669"/>
    <property type="project" value="TreeGrafter"/>
</dbReference>
<protein>
    <submittedName>
        <fullName evidence="4">TIM barrel protein</fullName>
    </submittedName>
</protein>
<proteinExistence type="predicted"/>
<dbReference type="AlphaFoldDB" id="A0A844CKX4"/>
<sequence>MPRFAANLTLLFSERSVAERAIAAREAGFQGVEVLFPYTSPDWPKALEGAGLPVVLINTPALDWDSGGRGVAALPGQEARFRGEFLQALEMAETINAARIHVMAGLAEGPKAHDTFLENLSWAVGQAGTRPLTIEPINPHDIPGYFLCDFDQAAGILDTLNAPTLALQFDAYHAHRITGDVMGTWARHGHRAAHVQVAGYPGRHEPMGGEIDYSGFFARLGKDGYQGWVSGEYHPRTRTEDGLGWIA</sequence>
<dbReference type="Gene3D" id="3.20.20.150">
    <property type="entry name" value="Divalent-metal-dependent TIM barrel enzymes"/>
    <property type="match status" value="1"/>
</dbReference>
<accession>A0A844CKX4</accession>